<evidence type="ECO:0000313" key="4">
    <source>
        <dbReference type="Proteomes" id="UP001155241"/>
    </source>
</evidence>
<dbReference type="Gene3D" id="3.90.550.10">
    <property type="entry name" value="Spore Coat Polysaccharide Biosynthesis Protein SpsA, Chain A"/>
    <property type="match status" value="1"/>
</dbReference>
<sequence>MLTVLIPCKDERHNILDCIDSVRDIADEILVADSGSTDGTLELVRDLPGVRVIEREYVNSADFKNWAIPQATYEWVLLVDSDERVTMDVALSIGKALAEPGDHEAFAVRRDTYMLGHRLRYSGAQSATCIRLFRRHLRYHPRRVHADIDVAADKTGILDGKLEHHTCQCLNRFMQTQNRYSTWAALDAFDAGKRASFWSLALRPPMKFMQFYFIRLGILDRTPGLMWCGIVAYYNLMKYAKLWELSHSSTKAAQYVESPSDNLPQATKSKKAA</sequence>
<name>A0A9X2F6K6_9BACT</name>
<evidence type="ECO:0000259" key="2">
    <source>
        <dbReference type="Pfam" id="PF00535"/>
    </source>
</evidence>
<dbReference type="AlphaFoldDB" id="A0A9X2F6K6"/>
<evidence type="ECO:0000313" key="3">
    <source>
        <dbReference type="EMBL" id="MCO6042588.1"/>
    </source>
</evidence>
<feature type="domain" description="Glycosyltransferase 2-like" evidence="2">
    <location>
        <begin position="3"/>
        <end position="116"/>
    </location>
</feature>
<dbReference type="EMBL" id="JAMXLR010000006">
    <property type="protein sequence ID" value="MCO6042588.1"/>
    <property type="molecule type" value="Genomic_DNA"/>
</dbReference>
<reference evidence="3" key="1">
    <citation type="submission" date="2022-06" db="EMBL/GenBank/DDBJ databases">
        <title>Aeoliella straminimaris, a novel planctomycete from sediments.</title>
        <authorList>
            <person name="Vitorino I.R."/>
            <person name="Lage O.M."/>
        </authorList>
    </citation>
    <scope>NUCLEOTIDE SEQUENCE</scope>
    <source>
        <strain evidence="3">ICT_H6.2</strain>
    </source>
</reference>
<dbReference type="InterPro" id="IPR029044">
    <property type="entry name" value="Nucleotide-diphossugar_trans"/>
</dbReference>
<comment type="similarity">
    <text evidence="1">Belongs to the glycosyltransferase 2 family. WaaE/KdtX subfamily.</text>
</comment>
<dbReference type="SUPFAM" id="SSF53448">
    <property type="entry name" value="Nucleotide-diphospho-sugar transferases"/>
    <property type="match status" value="1"/>
</dbReference>
<dbReference type="PANTHER" id="PTHR43630:SF2">
    <property type="entry name" value="GLYCOSYLTRANSFERASE"/>
    <property type="match status" value="1"/>
</dbReference>
<dbReference type="PANTHER" id="PTHR43630">
    <property type="entry name" value="POLY-BETA-1,6-N-ACETYL-D-GLUCOSAMINE SYNTHASE"/>
    <property type="match status" value="1"/>
</dbReference>
<protein>
    <submittedName>
        <fullName evidence="3">Glycosyltransferase family 2 protein</fullName>
    </submittedName>
</protein>
<dbReference type="InterPro" id="IPR001173">
    <property type="entry name" value="Glyco_trans_2-like"/>
</dbReference>
<dbReference type="Pfam" id="PF00535">
    <property type="entry name" value="Glycos_transf_2"/>
    <property type="match status" value="1"/>
</dbReference>
<evidence type="ECO:0000256" key="1">
    <source>
        <dbReference type="ARBA" id="ARBA00038494"/>
    </source>
</evidence>
<dbReference type="CDD" id="cd02511">
    <property type="entry name" value="Beta4Glucosyltransferase"/>
    <property type="match status" value="1"/>
</dbReference>
<gene>
    <name evidence="3" type="ORF">NG895_01585</name>
</gene>
<dbReference type="RefSeq" id="WP_252850686.1">
    <property type="nucleotide sequence ID" value="NZ_JAMXLR010000006.1"/>
</dbReference>
<proteinExistence type="inferred from homology"/>
<accession>A0A9X2F6K6</accession>
<comment type="caution">
    <text evidence="3">The sequence shown here is derived from an EMBL/GenBank/DDBJ whole genome shotgun (WGS) entry which is preliminary data.</text>
</comment>
<keyword evidence="4" id="KW-1185">Reference proteome</keyword>
<organism evidence="3 4">
    <name type="scientific">Aeoliella straminimaris</name>
    <dbReference type="NCBI Taxonomy" id="2954799"/>
    <lineage>
        <taxon>Bacteria</taxon>
        <taxon>Pseudomonadati</taxon>
        <taxon>Planctomycetota</taxon>
        <taxon>Planctomycetia</taxon>
        <taxon>Pirellulales</taxon>
        <taxon>Lacipirellulaceae</taxon>
        <taxon>Aeoliella</taxon>
    </lineage>
</organism>
<dbReference type="Proteomes" id="UP001155241">
    <property type="component" value="Unassembled WGS sequence"/>
</dbReference>